<keyword evidence="1" id="KW-1133">Transmembrane helix</keyword>
<protein>
    <recommendedName>
        <fullName evidence="4">Sulfotransferase</fullName>
    </recommendedName>
</protein>
<dbReference type="OrthoDB" id="196180at2759"/>
<gene>
    <name evidence="2" type="ORF">TrST_g12240</name>
</gene>
<accession>A0A9W7BIJ6</accession>
<evidence type="ECO:0000313" key="3">
    <source>
        <dbReference type="Proteomes" id="UP001165085"/>
    </source>
</evidence>
<sequence>MHHAMYAYLNSVSQGDLPLVSLLTFLHYLSFKFIQYADNAADLLSIPLPSAHSNFLIPIISHPLSYAVFCINLCLTLTGTVYLISFYRRTVRVVFNSNLPPLFTDSSFSSFYSYFLLTRPISIIFRFLTYNLRVKPDLLIIGEVRCGTTSMSQHVTMMEGCRKPFCPWKHPELDGKETFYFSGHYTTTSPKYYRMCFPLKLTRFFHTKILRRPFFTFDGCAQYLTSPTTPVLMADVFRGEEPPVVISMVRDPVEQAVSWWKYERAAMGWGRSMGLTSRNVKLRTKEYWSKTIGEALKFSNSPLTEATYVAAEGTVKRMDKGKLDAFQLPDWAITWPNGQLTGIGRNGMFSRNVGRWEETFGRIFGGTTKPMGGGAYRGKRYIDVVCLKELNDKVALKALLKRIARRLRLHEDRLKCEAMELDLDFYVERELDRGVRRNRGAVGSEGVSPADLILLKKHFEGEKERLERVSGRQIIF</sequence>
<dbReference type="InterPro" id="IPR027417">
    <property type="entry name" value="P-loop_NTPase"/>
</dbReference>
<reference evidence="3" key="1">
    <citation type="journal article" date="2023" name="Commun. Biol.">
        <title>Genome analysis of Parmales, the sister group of diatoms, reveals the evolutionary specialization of diatoms from phago-mixotrophs to photoautotrophs.</title>
        <authorList>
            <person name="Ban H."/>
            <person name="Sato S."/>
            <person name="Yoshikawa S."/>
            <person name="Yamada K."/>
            <person name="Nakamura Y."/>
            <person name="Ichinomiya M."/>
            <person name="Sato N."/>
            <person name="Blanc-Mathieu R."/>
            <person name="Endo H."/>
            <person name="Kuwata A."/>
            <person name="Ogata H."/>
        </authorList>
    </citation>
    <scope>NUCLEOTIDE SEQUENCE [LARGE SCALE GENOMIC DNA]</scope>
    <source>
        <strain evidence="3">NIES 3701</strain>
    </source>
</reference>
<comment type="caution">
    <text evidence="2">The sequence shown here is derived from an EMBL/GenBank/DDBJ whole genome shotgun (WGS) entry which is preliminary data.</text>
</comment>
<feature type="transmembrane region" description="Helical" evidence="1">
    <location>
        <begin position="64"/>
        <end position="87"/>
    </location>
</feature>
<dbReference type="SUPFAM" id="SSF52540">
    <property type="entry name" value="P-loop containing nucleoside triphosphate hydrolases"/>
    <property type="match status" value="1"/>
</dbReference>
<proteinExistence type="predicted"/>
<dbReference type="EMBL" id="BRXY01000320">
    <property type="protein sequence ID" value="GMH86830.1"/>
    <property type="molecule type" value="Genomic_DNA"/>
</dbReference>
<evidence type="ECO:0000256" key="1">
    <source>
        <dbReference type="SAM" id="Phobius"/>
    </source>
</evidence>
<dbReference type="AlphaFoldDB" id="A0A9W7BIJ6"/>
<evidence type="ECO:0008006" key="4">
    <source>
        <dbReference type="Google" id="ProtNLM"/>
    </source>
</evidence>
<organism evidence="2 3">
    <name type="scientific">Triparma strigata</name>
    <dbReference type="NCBI Taxonomy" id="1606541"/>
    <lineage>
        <taxon>Eukaryota</taxon>
        <taxon>Sar</taxon>
        <taxon>Stramenopiles</taxon>
        <taxon>Ochrophyta</taxon>
        <taxon>Bolidophyceae</taxon>
        <taxon>Parmales</taxon>
        <taxon>Triparmaceae</taxon>
        <taxon>Triparma</taxon>
    </lineage>
</organism>
<feature type="transmembrane region" description="Helical" evidence="1">
    <location>
        <begin position="107"/>
        <end position="128"/>
    </location>
</feature>
<keyword evidence="1" id="KW-0472">Membrane</keyword>
<name>A0A9W7BIJ6_9STRA</name>
<dbReference type="Gene3D" id="3.40.50.300">
    <property type="entry name" value="P-loop containing nucleotide triphosphate hydrolases"/>
    <property type="match status" value="1"/>
</dbReference>
<keyword evidence="3" id="KW-1185">Reference proteome</keyword>
<dbReference type="Proteomes" id="UP001165085">
    <property type="component" value="Unassembled WGS sequence"/>
</dbReference>
<keyword evidence="1" id="KW-0812">Transmembrane</keyword>
<evidence type="ECO:0000313" key="2">
    <source>
        <dbReference type="EMBL" id="GMH86830.1"/>
    </source>
</evidence>